<name>A0A5C3LFW4_9AGAR</name>
<evidence type="ECO:0000256" key="1">
    <source>
        <dbReference type="SAM" id="MobiDB-lite"/>
    </source>
</evidence>
<organism evidence="2 3">
    <name type="scientific">Crucibulum laeve</name>
    <dbReference type="NCBI Taxonomy" id="68775"/>
    <lineage>
        <taxon>Eukaryota</taxon>
        <taxon>Fungi</taxon>
        <taxon>Dikarya</taxon>
        <taxon>Basidiomycota</taxon>
        <taxon>Agaricomycotina</taxon>
        <taxon>Agaricomycetes</taxon>
        <taxon>Agaricomycetidae</taxon>
        <taxon>Agaricales</taxon>
        <taxon>Agaricineae</taxon>
        <taxon>Nidulariaceae</taxon>
        <taxon>Crucibulum</taxon>
    </lineage>
</organism>
<proteinExistence type="predicted"/>
<keyword evidence="3" id="KW-1185">Reference proteome</keyword>
<accession>A0A5C3LFW4</accession>
<gene>
    <name evidence="2" type="ORF">BDQ12DRAFT_107798</name>
</gene>
<feature type="region of interest" description="Disordered" evidence="1">
    <location>
        <begin position="124"/>
        <end position="155"/>
    </location>
</feature>
<dbReference type="Proteomes" id="UP000308652">
    <property type="component" value="Unassembled WGS sequence"/>
</dbReference>
<evidence type="ECO:0000313" key="3">
    <source>
        <dbReference type="Proteomes" id="UP000308652"/>
    </source>
</evidence>
<feature type="compositionally biased region" description="Basic and acidic residues" evidence="1">
    <location>
        <begin position="136"/>
        <end position="150"/>
    </location>
</feature>
<sequence length="177" mass="20250">MNSRPGIKYASGGTWFDSAPGLYTWLMSKFILRGFSLLLAFEGVSEALNYAEHRSAETCEVKETLEGGDIEWVVVLYCPARLFEGVTWYAQELIVGIRVGAYFWEAAEKSNEGSWGFEGGEYRKRRKGRGEGGVGVEEKEERSAVDERRRKEAGRHRGRSGLFWLNFEKKRMYVIEK</sequence>
<evidence type="ECO:0000313" key="2">
    <source>
        <dbReference type="EMBL" id="TFK31602.1"/>
    </source>
</evidence>
<protein>
    <submittedName>
        <fullName evidence="2">Uncharacterized protein</fullName>
    </submittedName>
</protein>
<reference evidence="2 3" key="1">
    <citation type="journal article" date="2019" name="Nat. Ecol. Evol.">
        <title>Megaphylogeny resolves global patterns of mushroom evolution.</title>
        <authorList>
            <person name="Varga T."/>
            <person name="Krizsan K."/>
            <person name="Foldi C."/>
            <person name="Dima B."/>
            <person name="Sanchez-Garcia M."/>
            <person name="Sanchez-Ramirez S."/>
            <person name="Szollosi G.J."/>
            <person name="Szarkandi J.G."/>
            <person name="Papp V."/>
            <person name="Albert L."/>
            <person name="Andreopoulos W."/>
            <person name="Angelini C."/>
            <person name="Antonin V."/>
            <person name="Barry K.W."/>
            <person name="Bougher N.L."/>
            <person name="Buchanan P."/>
            <person name="Buyck B."/>
            <person name="Bense V."/>
            <person name="Catcheside P."/>
            <person name="Chovatia M."/>
            <person name="Cooper J."/>
            <person name="Damon W."/>
            <person name="Desjardin D."/>
            <person name="Finy P."/>
            <person name="Geml J."/>
            <person name="Haridas S."/>
            <person name="Hughes K."/>
            <person name="Justo A."/>
            <person name="Karasinski D."/>
            <person name="Kautmanova I."/>
            <person name="Kiss B."/>
            <person name="Kocsube S."/>
            <person name="Kotiranta H."/>
            <person name="LaButti K.M."/>
            <person name="Lechner B.E."/>
            <person name="Liimatainen K."/>
            <person name="Lipzen A."/>
            <person name="Lukacs Z."/>
            <person name="Mihaltcheva S."/>
            <person name="Morgado L.N."/>
            <person name="Niskanen T."/>
            <person name="Noordeloos M.E."/>
            <person name="Ohm R.A."/>
            <person name="Ortiz-Santana B."/>
            <person name="Ovrebo C."/>
            <person name="Racz N."/>
            <person name="Riley R."/>
            <person name="Savchenko A."/>
            <person name="Shiryaev A."/>
            <person name="Soop K."/>
            <person name="Spirin V."/>
            <person name="Szebenyi C."/>
            <person name="Tomsovsky M."/>
            <person name="Tulloss R.E."/>
            <person name="Uehling J."/>
            <person name="Grigoriev I.V."/>
            <person name="Vagvolgyi C."/>
            <person name="Papp T."/>
            <person name="Martin F.M."/>
            <person name="Miettinen O."/>
            <person name="Hibbett D.S."/>
            <person name="Nagy L.G."/>
        </authorList>
    </citation>
    <scope>NUCLEOTIDE SEQUENCE [LARGE SCALE GENOMIC DNA]</scope>
    <source>
        <strain evidence="2 3">CBS 166.37</strain>
    </source>
</reference>
<dbReference type="EMBL" id="ML213728">
    <property type="protein sequence ID" value="TFK31602.1"/>
    <property type="molecule type" value="Genomic_DNA"/>
</dbReference>
<dbReference type="AlphaFoldDB" id="A0A5C3LFW4"/>